<dbReference type="PROSITE" id="PS52050">
    <property type="entry name" value="WYL"/>
    <property type="match status" value="1"/>
</dbReference>
<dbReference type="Pfam" id="PF13280">
    <property type="entry name" value="WYL"/>
    <property type="match status" value="1"/>
</dbReference>
<dbReference type="InterPro" id="IPR026881">
    <property type="entry name" value="WYL_dom"/>
</dbReference>
<dbReference type="PIRSF" id="PIRSF016838">
    <property type="entry name" value="PafC"/>
    <property type="match status" value="1"/>
</dbReference>
<comment type="caution">
    <text evidence="3">The sequence shown here is derived from an EMBL/GenBank/DDBJ whole genome shotgun (WGS) entry which is preliminary data.</text>
</comment>
<keyword evidence="4" id="KW-1185">Reference proteome</keyword>
<dbReference type="InterPro" id="IPR028349">
    <property type="entry name" value="PafC-like"/>
</dbReference>
<feature type="domain" description="PafC HTH" evidence="2">
    <location>
        <begin position="8"/>
        <end position="125"/>
    </location>
</feature>
<evidence type="ECO:0000313" key="3">
    <source>
        <dbReference type="EMBL" id="MFB9261204.1"/>
    </source>
</evidence>
<feature type="domain" description="WYL" evidence="1">
    <location>
        <begin position="147"/>
        <end position="212"/>
    </location>
</feature>
<dbReference type="EMBL" id="JBHMDY010000013">
    <property type="protein sequence ID" value="MFB9261204.1"/>
    <property type="molecule type" value="Genomic_DNA"/>
</dbReference>
<dbReference type="InterPro" id="IPR043839">
    <property type="entry name" value="PafC_HTH"/>
</dbReference>
<dbReference type="PANTHER" id="PTHR34580:SF1">
    <property type="entry name" value="PROTEIN PAFC"/>
    <property type="match status" value="1"/>
</dbReference>
<reference evidence="3 4" key="1">
    <citation type="submission" date="2024-09" db="EMBL/GenBank/DDBJ databases">
        <authorList>
            <person name="Sun Q."/>
            <person name="Mori K."/>
        </authorList>
    </citation>
    <scope>NUCLEOTIDE SEQUENCE [LARGE SCALE GENOMIC DNA]</scope>
    <source>
        <strain evidence="3 4">CCM 7659</strain>
    </source>
</reference>
<proteinExistence type="predicted"/>
<sequence>MSPRSVPLATLLSVVPYFHSRGAVPVAEAARDLGLKDSQLRDALWQLWSCGLPGYGPGDLIDLAFSAEDLDEAELVEVTFTAGIDRPVRLTAAEAVTLETGLAVFLDRPEVVDQAALRDLLGTLRAAAGGDATPARVDSGTGHSDADLVRTAVRSGRALRFVYHSASSDSSTIRVVDPARLSVADGHSYIHGVDRGSGAWRTFRTDRMSRVEDMGPRRAVGPEPQDDDDNRDRLIERAVVPAAGAWFLDEFGFHSVRRRPDGDLDVEIAYFDRAWLVRFLLGHADVVTPVDPELARVVAERAVAGLAAYADSTPDHAGEVPASNS</sequence>
<dbReference type="Proteomes" id="UP001589700">
    <property type="component" value="Unassembled WGS sequence"/>
</dbReference>
<dbReference type="Pfam" id="PF19187">
    <property type="entry name" value="HTH_PafC"/>
    <property type="match status" value="1"/>
</dbReference>
<gene>
    <name evidence="3" type="ORF">ACFFVD_15515</name>
</gene>
<organism evidence="3 4">
    <name type="scientific">Dietzia aerolata</name>
    <dbReference type="NCBI Taxonomy" id="595984"/>
    <lineage>
        <taxon>Bacteria</taxon>
        <taxon>Bacillati</taxon>
        <taxon>Actinomycetota</taxon>
        <taxon>Actinomycetes</taxon>
        <taxon>Mycobacteriales</taxon>
        <taxon>Dietziaceae</taxon>
        <taxon>Dietzia</taxon>
    </lineage>
</organism>
<evidence type="ECO:0000259" key="2">
    <source>
        <dbReference type="Pfam" id="PF19187"/>
    </source>
</evidence>
<protein>
    <submittedName>
        <fullName evidence="3">Helix-turn-helix transcriptional regulator</fullName>
    </submittedName>
</protein>
<evidence type="ECO:0000259" key="1">
    <source>
        <dbReference type="Pfam" id="PF13280"/>
    </source>
</evidence>
<evidence type="ECO:0000313" key="4">
    <source>
        <dbReference type="Proteomes" id="UP001589700"/>
    </source>
</evidence>
<name>A0ABV5JU26_9ACTN</name>
<accession>A0ABV5JU26</accession>
<dbReference type="InterPro" id="IPR051534">
    <property type="entry name" value="CBASS_pafABC_assoc_protein"/>
</dbReference>
<dbReference type="RefSeq" id="WP_182631722.1">
    <property type="nucleotide sequence ID" value="NZ_JAALDM010000078.1"/>
</dbReference>
<dbReference type="PANTHER" id="PTHR34580">
    <property type="match status" value="1"/>
</dbReference>